<evidence type="ECO:0000313" key="1">
    <source>
        <dbReference type="EMBL" id="GHA10219.1"/>
    </source>
</evidence>
<evidence type="ECO:0000313" key="2">
    <source>
        <dbReference type="Proteomes" id="UP000623010"/>
    </source>
</evidence>
<dbReference type="Proteomes" id="UP000623010">
    <property type="component" value="Unassembled WGS sequence"/>
</dbReference>
<proteinExistence type="predicted"/>
<dbReference type="GO" id="GO:0004519">
    <property type="term" value="F:endonuclease activity"/>
    <property type="evidence" value="ECO:0007669"/>
    <property type="project" value="UniProtKB-KW"/>
</dbReference>
<organism evidence="1 2">
    <name type="scientific">Streptomyces echinoruber</name>
    <dbReference type="NCBI Taxonomy" id="68898"/>
    <lineage>
        <taxon>Bacteria</taxon>
        <taxon>Bacillati</taxon>
        <taxon>Actinomycetota</taxon>
        <taxon>Actinomycetes</taxon>
        <taxon>Kitasatosporales</taxon>
        <taxon>Streptomycetaceae</taxon>
        <taxon>Streptomyces</taxon>
    </lineage>
</organism>
<gene>
    <name evidence="1" type="ORF">GCM10010389_56790</name>
</gene>
<reference evidence="1" key="2">
    <citation type="submission" date="2020-09" db="EMBL/GenBank/DDBJ databases">
        <authorList>
            <person name="Sun Q."/>
            <person name="Ohkuma M."/>
        </authorList>
    </citation>
    <scope>NUCLEOTIDE SEQUENCE</scope>
    <source>
        <strain evidence="1">JCM 5016</strain>
    </source>
</reference>
<keyword evidence="1" id="KW-0255">Endonuclease</keyword>
<sequence>MIRLARIPLPRRTVEYLERYGAQVAAAADPKAAANTLWSRNTTVRTKVHPQVKQTLGRMAAGRERCMYCGDSQGCAIDHFEPLAVNPLRAFDWANHLLACTVCNSHYKRDEFPCDEEDGSPLLLDPTCEEPLDHLHLHLGAGVYAPLSPRGEASIRVFGLNRPVLIKGRIDAYTRAQLFLGQWNSAWRQGDRNTASRIVDLAWNQPLADVLASMFHQAAHPAATALFAGEEKLLTLLTAAETRNAFGTGPSATADTTAPMP</sequence>
<keyword evidence="1" id="KW-0378">Hydrolase</keyword>
<dbReference type="RefSeq" id="WP_190060337.1">
    <property type="nucleotide sequence ID" value="NZ_BMWH01000030.1"/>
</dbReference>
<name>A0A918RRE5_9ACTN</name>
<dbReference type="AlphaFoldDB" id="A0A918RRE5"/>
<reference evidence="1" key="1">
    <citation type="journal article" date="2014" name="Int. J. Syst. Evol. Microbiol.">
        <title>Complete genome sequence of Corynebacterium casei LMG S-19264T (=DSM 44701T), isolated from a smear-ripened cheese.</title>
        <authorList>
            <consortium name="US DOE Joint Genome Institute (JGI-PGF)"/>
            <person name="Walter F."/>
            <person name="Albersmeier A."/>
            <person name="Kalinowski J."/>
            <person name="Ruckert C."/>
        </authorList>
    </citation>
    <scope>NUCLEOTIDE SEQUENCE</scope>
    <source>
        <strain evidence="1">JCM 5016</strain>
    </source>
</reference>
<accession>A0A918RRE5</accession>
<comment type="caution">
    <text evidence="1">The sequence shown here is derived from an EMBL/GenBank/DDBJ whole genome shotgun (WGS) entry which is preliminary data.</text>
</comment>
<protein>
    <submittedName>
        <fullName evidence="1">HNH endonuclease</fullName>
    </submittedName>
</protein>
<dbReference type="EMBL" id="BMWH01000030">
    <property type="protein sequence ID" value="GHA10219.1"/>
    <property type="molecule type" value="Genomic_DNA"/>
</dbReference>
<keyword evidence="1" id="KW-0540">Nuclease</keyword>
<keyword evidence="2" id="KW-1185">Reference proteome</keyword>
<dbReference type="Gene3D" id="1.10.30.50">
    <property type="match status" value="1"/>
</dbReference>